<evidence type="ECO:0000313" key="8">
    <source>
        <dbReference type="Proteomes" id="UP000321773"/>
    </source>
</evidence>
<name>A0A1I6UGL8_9BACI</name>
<dbReference type="PRINTS" id="PR00942">
    <property type="entry name" value="CUATPASEI"/>
</dbReference>
<keyword evidence="2" id="KW-0479">Metal-binding</keyword>
<dbReference type="PANTHER" id="PTHR46594">
    <property type="entry name" value="P-TYPE CATION-TRANSPORTING ATPASE"/>
    <property type="match status" value="1"/>
</dbReference>
<dbReference type="FunFam" id="3.30.70.100:FF:000001">
    <property type="entry name" value="ATPase copper transporting beta"/>
    <property type="match status" value="1"/>
</dbReference>
<dbReference type="InterPro" id="IPR036163">
    <property type="entry name" value="HMA_dom_sf"/>
</dbReference>
<evidence type="ECO:0000259" key="4">
    <source>
        <dbReference type="PROSITE" id="PS50846"/>
    </source>
</evidence>
<evidence type="ECO:0000256" key="1">
    <source>
        <dbReference type="ARBA" id="ARBA00015313"/>
    </source>
</evidence>
<dbReference type="PANTHER" id="PTHR46594:SF4">
    <property type="entry name" value="P-TYPE CATION-TRANSPORTING ATPASE"/>
    <property type="match status" value="1"/>
</dbReference>
<dbReference type="SUPFAM" id="SSF55008">
    <property type="entry name" value="HMA, heavy metal-associated domain"/>
    <property type="match status" value="1"/>
</dbReference>
<dbReference type="InterPro" id="IPR017969">
    <property type="entry name" value="Heavy-metal-associated_CS"/>
</dbReference>
<dbReference type="PROSITE" id="PS01047">
    <property type="entry name" value="HMA_1"/>
    <property type="match status" value="1"/>
</dbReference>
<dbReference type="InterPro" id="IPR006122">
    <property type="entry name" value="HMA_Cu_ion-bd"/>
</dbReference>
<sequence length="70" mass="7533">MTKTIFEVAGMNCMHCVGKVESALTDQAGVEKVKVNLKKGEAKVKYDESAVTANQLIENIKTAGYTATPK</sequence>
<dbReference type="GO" id="GO:0005507">
    <property type="term" value="F:copper ion binding"/>
    <property type="evidence" value="ECO:0007669"/>
    <property type="project" value="InterPro"/>
</dbReference>
<protein>
    <recommendedName>
        <fullName evidence="1">Copper chaperone CopZ</fullName>
    </recommendedName>
</protein>
<dbReference type="EMBL" id="BJWJ01000027">
    <property type="protein sequence ID" value="GEM05252.1"/>
    <property type="molecule type" value="Genomic_DNA"/>
</dbReference>
<evidence type="ECO:0000313" key="5">
    <source>
        <dbReference type="EMBL" id="GEM05252.1"/>
    </source>
</evidence>
<dbReference type="STRING" id="306541.SAMN05421668_12626"/>
<dbReference type="Pfam" id="PF00403">
    <property type="entry name" value="HMA"/>
    <property type="match status" value="1"/>
</dbReference>
<dbReference type="InterPro" id="IPR006121">
    <property type="entry name" value="HMA_dom"/>
</dbReference>
<gene>
    <name evidence="5" type="primary">copZ</name>
    <name evidence="5" type="ORF">HMI01_22400</name>
    <name evidence="6" type="ORF">SAMN05421668_12626</name>
</gene>
<reference evidence="6 7" key="1">
    <citation type="submission" date="2016-10" db="EMBL/GenBank/DDBJ databases">
        <authorList>
            <person name="de Groot N.N."/>
        </authorList>
    </citation>
    <scope>NUCLEOTIDE SEQUENCE [LARGE SCALE GENOMIC DNA]</scope>
    <source>
        <strain evidence="6 7">DSM 17074</strain>
    </source>
</reference>
<evidence type="ECO:0000313" key="6">
    <source>
        <dbReference type="EMBL" id="SFT00629.1"/>
    </source>
</evidence>
<dbReference type="Gene3D" id="3.30.70.100">
    <property type="match status" value="1"/>
</dbReference>
<dbReference type="AlphaFoldDB" id="A0A1I6UGL8"/>
<dbReference type="OrthoDB" id="9813965at2"/>
<dbReference type="NCBIfam" id="TIGR00003">
    <property type="entry name" value="copper ion binding protein"/>
    <property type="match status" value="1"/>
</dbReference>
<evidence type="ECO:0000256" key="2">
    <source>
        <dbReference type="ARBA" id="ARBA00022723"/>
    </source>
</evidence>
<evidence type="ECO:0000313" key="7">
    <source>
        <dbReference type="Proteomes" id="UP000199139"/>
    </source>
</evidence>
<accession>A0A1I6UGL8</accession>
<dbReference type="Proteomes" id="UP000321773">
    <property type="component" value="Unassembled WGS sequence"/>
</dbReference>
<dbReference type="PROSITE" id="PS50846">
    <property type="entry name" value="HMA_2"/>
    <property type="match status" value="1"/>
</dbReference>
<dbReference type="EMBL" id="FPAI01000026">
    <property type="protein sequence ID" value="SFT00629.1"/>
    <property type="molecule type" value="Genomic_DNA"/>
</dbReference>
<organism evidence="6 7">
    <name type="scientific">Halolactibacillus miurensis</name>
    <dbReference type="NCBI Taxonomy" id="306541"/>
    <lineage>
        <taxon>Bacteria</taxon>
        <taxon>Bacillati</taxon>
        <taxon>Bacillota</taxon>
        <taxon>Bacilli</taxon>
        <taxon>Bacillales</taxon>
        <taxon>Bacillaceae</taxon>
        <taxon>Halolactibacillus</taxon>
    </lineage>
</organism>
<dbReference type="Proteomes" id="UP000199139">
    <property type="component" value="Unassembled WGS sequence"/>
</dbReference>
<evidence type="ECO:0000256" key="3">
    <source>
        <dbReference type="ARBA" id="ARBA00023008"/>
    </source>
</evidence>
<keyword evidence="8" id="KW-1185">Reference proteome</keyword>
<keyword evidence="3" id="KW-0186">Copper</keyword>
<dbReference type="RefSeq" id="WP_089855247.1">
    <property type="nucleotide sequence ID" value="NZ_BJWJ01000027.1"/>
</dbReference>
<proteinExistence type="predicted"/>
<feature type="domain" description="HMA" evidence="4">
    <location>
        <begin position="2"/>
        <end position="68"/>
    </location>
</feature>
<reference evidence="5 8" key="2">
    <citation type="submission" date="2019-07" db="EMBL/GenBank/DDBJ databases">
        <title>Whole genome shotgun sequence of Halolactibacillus miurensis NBRC 100873.</title>
        <authorList>
            <person name="Hosoyama A."/>
            <person name="Uohara A."/>
            <person name="Ohji S."/>
            <person name="Ichikawa N."/>
        </authorList>
    </citation>
    <scope>NUCLEOTIDE SEQUENCE [LARGE SCALE GENOMIC DNA]</scope>
    <source>
        <strain evidence="5 8">NBRC 100873</strain>
    </source>
</reference>
<dbReference type="CDD" id="cd00371">
    <property type="entry name" value="HMA"/>
    <property type="match status" value="1"/>
</dbReference>